<organism evidence="1 2">
    <name type="scientific">Brevibacterium casei</name>
    <dbReference type="NCBI Taxonomy" id="33889"/>
    <lineage>
        <taxon>Bacteria</taxon>
        <taxon>Bacillati</taxon>
        <taxon>Actinomycetota</taxon>
        <taxon>Actinomycetes</taxon>
        <taxon>Micrococcales</taxon>
        <taxon>Brevibacteriaceae</taxon>
        <taxon>Brevibacterium</taxon>
    </lineage>
</organism>
<protein>
    <recommendedName>
        <fullName evidence="3">IS110 family transposase</fullName>
    </recommendedName>
</protein>
<reference evidence="1 2" key="1">
    <citation type="submission" date="2020-12" db="EMBL/GenBank/DDBJ databases">
        <title>FDA dAtabase for Regulatory Grade micrObial Sequences (FDA-ARGOS): Supporting development and validation of Infectious Disease Dx tests.</title>
        <authorList>
            <person name="Sproer C."/>
            <person name="Gronow S."/>
            <person name="Severitt S."/>
            <person name="Schroder I."/>
            <person name="Tallon L."/>
            <person name="Sadzewicz L."/>
            <person name="Zhao X."/>
            <person name="Boylan J."/>
            <person name="Ott S."/>
            <person name="Bowen H."/>
            <person name="Vavikolanu K."/>
            <person name="Mehta A."/>
            <person name="Aluvathingal J."/>
            <person name="Nadendla S."/>
            <person name="Lowell S."/>
            <person name="Myers T."/>
            <person name="Yan Y."/>
            <person name="Sichtig H."/>
        </authorList>
    </citation>
    <scope>NUCLEOTIDE SEQUENCE [LARGE SCALE GENOMIC DNA]</scope>
    <source>
        <strain evidence="1 2">FDAARGOS_902</strain>
    </source>
</reference>
<dbReference type="RefSeq" id="WP_197931940.1">
    <property type="nucleotide sequence ID" value="NZ_CP065682.1"/>
</dbReference>
<dbReference type="Proteomes" id="UP000594979">
    <property type="component" value="Chromosome"/>
</dbReference>
<accession>A0A7T2WND3</accession>
<gene>
    <name evidence="1" type="ORF">I6G59_16665</name>
</gene>
<proteinExistence type="predicted"/>
<evidence type="ECO:0000313" key="1">
    <source>
        <dbReference type="EMBL" id="QPS33537.1"/>
    </source>
</evidence>
<evidence type="ECO:0008006" key="3">
    <source>
        <dbReference type="Google" id="ProtNLM"/>
    </source>
</evidence>
<dbReference type="EMBL" id="CP065682">
    <property type="protein sequence ID" value="QPS33537.1"/>
    <property type="molecule type" value="Genomic_DNA"/>
</dbReference>
<dbReference type="AlphaFoldDB" id="A0A7T2WND3"/>
<name>A0A7T2WND3_9MICO</name>
<sequence length="46" mass="4976">MTTAYAITIGLDVGKSTHHACALTTVGEKVYDKELPQDETVKPRVS</sequence>
<evidence type="ECO:0000313" key="2">
    <source>
        <dbReference type="Proteomes" id="UP000594979"/>
    </source>
</evidence>
<dbReference type="KEGG" id="bcau:I6G59_16665"/>